<evidence type="ECO:0000256" key="6">
    <source>
        <dbReference type="SAM" id="MobiDB-lite"/>
    </source>
</evidence>
<feature type="region of interest" description="Disordered" evidence="6">
    <location>
        <begin position="217"/>
        <end position="279"/>
    </location>
</feature>
<keyword evidence="9" id="KW-1185">Reference proteome</keyword>
<dbReference type="AlphaFoldDB" id="A0A4Y7PNN4"/>
<dbReference type="SUPFAM" id="SSF57850">
    <property type="entry name" value="RING/U-box"/>
    <property type="match status" value="1"/>
</dbReference>
<feature type="region of interest" description="Disordered" evidence="6">
    <location>
        <begin position="1"/>
        <end position="21"/>
    </location>
</feature>
<feature type="region of interest" description="Disordered" evidence="6">
    <location>
        <begin position="759"/>
        <end position="782"/>
    </location>
</feature>
<feature type="compositionally biased region" description="Pro residues" evidence="6">
    <location>
        <begin position="383"/>
        <end position="396"/>
    </location>
</feature>
<feature type="compositionally biased region" description="Pro residues" evidence="6">
    <location>
        <begin position="260"/>
        <end position="269"/>
    </location>
</feature>
<dbReference type="InterPro" id="IPR018957">
    <property type="entry name" value="Znf_C3HC4_RING-type"/>
</dbReference>
<feature type="region of interest" description="Disordered" evidence="6">
    <location>
        <begin position="1166"/>
        <end position="1201"/>
    </location>
</feature>
<feature type="compositionally biased region" description="Polar residues" evidence="6">
    <location>
        <begin position="1"/>
        <end position="13"/>
    </location>
</feature>
<name>A0A4Y7PNN4_9AGAM</name>
<evidence type="ECO:0000256" key="1">
    <source>
        <dbReference type="ARBA" id="ARBA00022581"/>
    </source>
</evidence>
<evidence type="ECO:0000256" key="5">
    <source>
        <dbReference type="PROSITE-ProRule" id="PRU00175"/>
    </source>
</evidence>
<feature type="region of interest" description="Disordered" evidence="6">
    <location>
        <begin position="169"/>
        <end position="200"/>
    </location>
</feature>
<dbReference type="Proteomes" id="UP000294933">
    <property type="component" value="Unassembled WGS sequence"/>
</dbReference>
<feature type="region of interest" description="Disordered" evidence="6">
    <location>
        <begin position="1015"/>
        <end position="1045"/>
    </location>
</feature>
<evidence type="ECO:0000256" key="4">
    <source>
        <dbReference type="ARBA" id="ARBA00022833"/>
    </source>
</evidence>
<dbReference type="EMBL" id="ML170239">
    <property type="protein sequence ID" value="TDL16601.1"/>
    <property type="molecule type" value="Genomic_DNA"/>
</dbReference>
<evidence type="ECO:0000256" key="3">
    <source>
        <dbReference type="ARBA" id="ARBA00022771"/>
    </source>
</evidence>
<dbReference type="InterPro" id="IPR013083">
    <property type="entry name" value="Znf_RING/FYVE/PHD"/>
</dbReference>
<feature type="region of interest" description="Disordered" evidence="6">
    <location>
        <begin position="580"/>
        <end position="697"/>
    </location>
</feature>
<feature type="compositionally biased region" description="Low complexity" evidence="6">
    <location>
        <begin position="675"/>
        <end position="688"/>
    </location>
</feature>
<keyword evidence="4" id="KW-0862">Zinc</keyword>
<evidence type="ECO:0000259" key="7">
    <source>
        <dbReference type="PROSITE" id="PS50089"/>
    </source>
</evidence>
<accession>A0A4Y7PNN4</accession>
<feature type="compositionally biased region" description="Pro residues" evidence="6">
    <location>
        <begin position="652"/>
        <end position="668"/>
    </location>
</feature>
<feature type="compositionally biased region" description="Basic and acidic residues" evidence="6">
    <location>
        <begin position="362"/>
        <end position="371"/>
    </location>
</feature>
<protein>
    <recommendedName>
        <fullName evidence="7">RING-type domain-containing protein</fullName>
    </recommendedName>
</protein>
<dbReference type="Gene3D" id="3.30.40.10">
    <property type="entry name" value="Zinc/RING finger domain, C3HC4 (zinc finger)"/>
    <property type="match status" value="1"/>
</dbReference>
<keyword evidence="1" id="KW-0945">Host-virus interaction</keyword>
<feature type="compositionally biased region" description="Low complexity" evidence="6">
    <location>
        <begin position="936"/>
        <end position="948"/>
    </location>
</feature>
<dbReference type="STRING" id="50990.A0A4Y7PNN4"/>
<feature type="compositionally biased region" description="Low complexity" evidence="6">
    <location>
        <begin position="760"/>
        <end position="782"/>
    </location>
</feature>
<feature type="domain" description="RING-type" evidence="7">
    <location>
        <begin position="295"/>
        <end position="335"/>
    </location>
</feature>
<keyword evidence="3 5" id="KW-0863">Zinc-finger</keyword>
<dbReference type="Pfam" id="PF00097">
    <property type="entry name" value="zf-C3HC4"/>
    <property type="match status" value="1"/>
</dbReference>
<dbReference type="PROSITE" id="PS50089">
    <property type="entry name" value="ZF_RING_2"/>
    <property type="match status" value="1"/>
</dbReference>
<reference evidence="8 9" key="1">
    <citation type="submission" date="2018-06" db="EMBL/GenBank/DDBJ databases">
        <title>A transcriptomic atlas of mushroom development highlights an independent origin of complex multicellularity.</title>
        <authorList>
            <consortium name="DOE Joint Genome Institute"/>
            <person name="Krizsan K."/>
            <person name="Almasi E."/>
            <person name="Merenyi Z."/>
            <person name="Sahu N."/>
            <person name="Viragh M."/>
            <person name="Koszo T."/>
            <person name="Mondo S."/>
            <person name="Kiss B."/>
            <person name="Balint B."/>
            <person name="Kues U."/>
            <person name="Barry K."/>
            <person name="Hegedus J.C."/>
            <person name="Henrissat B."/>
            <person name="Johnson J."/>
            <person name="Lipzen A."/>
            <person name="Ohm R."/>
            <person name="Nagy I."/>
            <person name="Pangilinan J."/>
            <person name="Yan J."/>
            <person name="Xiong Y."/>
            <person name="Grigoriev I.V."/>
            <person name="Hibbett D.S."/>
            <person name="Nagy L.G."/>
        </authorList>
    </citation>
    <scope>NUCLEOTIDE SEQUENCE [LARGE SCALE GENOMIC DNA]</scope>
    <source>
        <strain evidence="8 9">SZMC22713</strain>
    </source>
</reference>
<evidence type="ECO:0000256" key="2">
    <source>
        <dbReference type="ARBA" id="ARBA00022723"/>
    </source>
</evidence>
<keyword evidence="2" id="KW-0479">Metal-binding</keyword>
<feature type="region of interest" description="Disordered" evidence="6">
    <location>
        <begin position="82"/>
        <end position="153"/>
    </location>
</feature>
<sequence>MSGDTQSIHQHQPLTTTATQQSASSLLRILNTINDDQGRPRATAVTPTWGHHMNAIMADAERLKELTEEALGVAERVAGVDGAQVMSQGNGAEGEGGGEASPTPSSSSGVKRAATPTFESKAPRKRMRGSDDADGDADDDTYDDNVDGDADGDELGLREYEEVLVVEFTPTPPSSPLSLPIGSDEQVTVDGDGGVLEPQVSGSGQAAFADLPGAGAVLPTSVPFPPNSQQDEDTGTPMDVDTTTSPTSSTKLDKGKGKALPPPASPPEPTSSTTPTHINVDGDLLSADLAQELQCGCCAELVYKPVLVSPCQHFFCGSCCTLWIRNGGTSCPACRSPSTAVTPSRALQAMVDVLLRAAPHRQRAEGERVQADRVYTGGRSLRIPPPKSPSPEPSLPPPTLPDVIYPCPHCAPGNVYGWTCPVPIPDPNVVGEGEGAWRVEDGTPVGHGYCGNCEVLLALPSPSTSTCSLCHTSFCGLSIPSRCSALPLLAQHPHALEDVGDLVQSPDVYAAFDGNAVEVEGVLDYMGVQGLGGRGVYREIVAHIQAQPRGFEPLIEQDLFVDVHGVPPSNPIVNPPIVNPPVMVETGQGPGDDVQVARAGGDDAGVGVGVGEGSSSTSADATHASTSSAEPERGRHATQDQAQPSQTALLPNSPPPSIPSELPLPIPAPSRLSTDQPPQAPLADQPQQPQQPPPPEITRICRVCASEVLLWGLRDWWIRERQKGFVDTAILAKPDCVDGRACVRQGDTAHAKEFNHIIAPPGTSSSNNVTNTVPSTSTTAPPLASTSAIASALLAPRMDVDHNTEDLVPTVPTTPTSDHGHGHGHQGLETLNTGVPSFMLNPVGMGSMQDHGHMTRNLQAYYQRHGRNEDQENVPPPPVPVSTGETAAEEGVNSEERRTRTLPSLAELGFRFLSPPPARGSGSGTASGSGSGAASGSGATAGSTGAATLGTQIQDLDTPQREVGEVGETGGGAERWTRATERDVEMWLENARMKMAGGSATVDNGVGEGIANAGANTSTNGKGGSNTGTFGAQARTRRSMEERRSSLEVEMIVGGDGDEIMQDENANENENGIARREAEEESDRAERSVVEDTLQGLQDVDSGLTANDKMRDLVGHPQQQPILGSGSAEVNGTVEDRHGDTLHDGSVRHTRATRIALGDLLAPMSAGSSSMMTTSSSPMASGMAMDSTQPNSAMELEVVSE</sequence>
<feature type="compositionally biased region" description="Low complexity" evidence="6">
    <location>
        <begin position="100"/>
        <end position="109"/>
    </location>
</feature>
<feature type="compositionally biased region" description="Gly residues" evidence="6">
    <location>
        <begin position="602"/>
        <end position="612"/>
    </location>
</feature>
<dbReference type="GO" id="GO:0008270">
    <property type="term" value="F:zinc ion binding"/>
    <property type="evidence" value="ECO:0007669"/>
    <property type="project" value="UniProtKB-KW"/>
</dbReference>
<feature type="region of interest" description="Disordered" evidence="6">
    <location>
        <begin position="1059"/>
        <end position="1086"/>
    </location>
</feature>
<feature type="compositionally biased region" description="Basic and acidic residues" evidence="6">
    <location>
        <begin position="1073"/>
        <end position="1086"/>
    </location>
</feature>
<feature type="region of interest" description="Disordered" evidence="6">
    <location>
        <begin position="867"/>
        <end position="980"/>
    </location>
</feature>
<dbReference type="VEuPathDB" id="FungiDB:BD410DRAFT_616298"/>
<proteinExistence type="predicted"/>
<dbReference type="InterPro" id="IPR001841">
    <property type="entry name" value="Znf_RING"/>
</dbReference>
<dbReference type="PANTHER" id="PTHR13037:SF24">
    <property type="entry name" value="POLYCOMB PROTEIN PCL-RELATED"/>
    <property type="match status" value="1"/>
</dbReference>
<evidence type="ECO:0000313" key="9">
    <source>
        <dbReference type="Proteomes" id="UP000294933"/>
    </source>
</evidence>
<feature type="compositionally biased region" description="Low complexity" evidence="6">
    <location>
        <begin position="1166"/>
        <end position="1185"/>
    </location>
</feature>
<feature type="compositionally biased region" description="Acidic residues" evidence="6">
    <location>
        <begin position="132"/>
        <end position="153"/>
    </location>
</feature>
<organism evidence="8 9">
    <name type="scientific">Rickenella mellea</name>
    <dbReference type="NCBI Taxonomy" id="50990"/>
    <lineage>
        <taxon>Eukaryota</taxon>
        <taxon>Fungi</taxon>
        <taxon>Dikarya</taxon>
        <taxon>Basidiomycota</taxon>
        <taxon>Agaricomycotina</taxon>
        <taxon>Agaricomycetes</taxon>
        <taxon>Hymenochaetales</taxon>
        <taxon>Rickenellaceae</taxon>
        <taxon>Rickenella</taxon>
    </lineage>
</organism>
<feature type="compositionally biased region" description="Low complexity" evidence="6">
    <location>
        <begin position="613"/>
        <end position="629"/>
    </location>
</feature>
<dbReference type="PANTHER" id="PTHR13037">
    <property type="entry name" value="FORMIN"/>
    <property type="match status" value="1"/>
</dbReference>
<feature type="compositionally biased region" description="Gly residues" evidence="6">
    <location>
        <begin position="921"/>
        <end position="935"/>
    </location>
</feature>
<feature type="region of interest" description="Disordered" evidence="6">
    <location>
        <begin position="360"/>
        <end position="396"/>
    </location>
</feature>
<dbReference type="OrthoDB" id="1305878at2759"/>
<gene>
    <name evidence="8" type="ORF">BD410DRAFT_616298</name>
</gene>
<evidence type="ECO:0000313" key="8">
    <source>
        <dbReference type="EMBL" id="TDL16601.1"/>
    </source>
</evidence>